<evidence type="ECO:0000313" key="2">
    <source>
        <dbReference type="EnsemblMetazoa" id="GPAI007647-PA"/>
    </source>
</evidence>
<reference evidence="3" key="1">
    <citation type="submission" date="2014-03" db="EMBL/GenBank/DDBJ databases">
        <authorList>
            <person name="Aksoy S."/>
            <person name="Warren W."/>
            <person name="Wilson R.K."/>
        </authorList>
    </citation>
    <scope>NUCLEOTIDE SEQUENCE [LARGE SCALE GENOMIC DNA]</scope>
    <source>
        <strain evidence="3">IAEA</strain>
    </source>
</reference>
<keyword evidence="1" id="KW-0812">Transmembrane</keyword>
<keyword evidence="1" id="KW-1133">Transmembrane helix</keyword>
<dbReference type="EnsemblMetazoa" id="GPAI007647-RA">
    <property type="protein sequence ID" value="GPAI007647-PA"/>
    <property type="gene ID" value="GPAI007647"/>
</dbReference>
<evidence type="ECO:0000313" key="3">
    <source>
        <dbReference type="Proteomes" id="UP000092445"/>
    </source>
</evidence>
<dbReference type="Proteomes" id="UP000092445">
    <property type="component" value="Unassembled WGS sequence"/>
</dbReference>
<sequence length="117" mass="13643">MYKLTVECGMSITLVIAFLIFNDKRHRSYRRCIYCICTCCLLRQIKVDMLVHKFSKFTTTDFPNISYLREKTKTLPTIPVKAFDSNIETRQLLNFNYSATTRITTTTAIKTPVIDDE</sequence>
<dbReference type="AlphaFoldDB" id="A0A1A9Z991"/>
<keyword evidence="3" id="KW-1185">Reference proteome</keyword>
<organism evidence="2 3">
    <name type="scientific">Glossina pallidipes</name>
    <name type="common">Tsetse fly</name>
    <dbReference type="NCBI Taxonomy" id="7398"/>
    <lineage>
        <taxon>Eukaryota</taxon>
        <taxon>Metazoa</taxon>
        <taxon>Ecdysozoa</taxon>
        <taxon>Arthropoda</taxon>
        <taxon>Hexapoda</taxon>
        <taxon>Insecta</taxon>
        <taxon>Pterygota</taxon>
        <taxon>Neoptera</taxon>
        <taxon>Endopterygota</taxon>
        <taxon>Diptera</taxon>
        <taxon>Brachycera</taxon>
        <taxon>Muscomorpha</taxon>
        <taxon>Hippoboscoidea</taxon>
        <taxon>Glossinidae</taxon>
        <taxon>Glossina</taxon>
    </lineage>
</organism>
<evidence type="ECO:0000256" key="1">
    <source>
        <dbReference type="SAM" id="Phobius"/>
    </source>
</evidence>
<feature type="transmembrane region" description="Helical" evidence="1">
    <location>
        <begin position="6"/>
        <end position="22"/>
    </location>
</feature>
<keyword evidence="1" id="KW-0472">Membrane</keyword>
<proteinExistence type="predicted"/>
<accession>A0A1A9Z991</accession>
<reference evidence="2" key="2">
    <citation type="submission" date="2020-05" db="UniProtKB">
        <authorList>
            <consortium name="EnsemblMetazoa"/>
        </authorList>
    </citation>
    <scope>IDENTIFICATION</scope>
    <source>
        <strain evidence="2">IAEA</strain>
    </source>
</reference>
<dbReference type="VEuPathDB" id="VectorBase:GPAI007647"/>
<name>A0A1A9Z991_GLOPL</name>
<protein>
    <submittedName>
        <fullName evidence="2">Uncharacterized protein</fullName>
    </submittedName>
</protein>